<dbReference type="PANTHER" id="PTHR40625:SF1">
    <property type="entry name" value="AMP-ACTIVATED PROTEIN KINASE GLYCOGEN-BINDING DOMAIN-CONTAINING PROTEIN"/>
    <property type="match status" value="1"/>
</dbReference>
<name>A0A6A5XDI3_9PLEO</name>
<dbReference type="PANTHER" id="PTHR40625">
    <property type="entry name" value="GTP-BINDING PROTEIN ESDC-RELATED"/>
    <property type="match status" value="1"/>
</dbReference>
<dbReference type="EMBL" id="ML978075">
    <property type="protein sequence ID" value="KAF2010876.1"/>
    <property type="molecule type" value="Genomic_DNA"/>
</dbReference>
<keyword evidence="2" id="KW-0732">Signal</keyword>
<dbReference type="InterPro" id="IPR013783">
    <property type="entry name" value="Ig-like_fold"/>
</dbReference>
<organism evidence="3 4">
    <name type="scientific">Aaosphaeria arxii CBS 175.79</name>
    <dbReference type="NCBI Taxonomy" id="1450172"/>
    <lineage>
        <taxon>Eukaryota</taxon>
        <taxon>Fungi</taxon>
        <taxon>Dikarya</taxon>
        <taxon>Ascomycota</taxon>
        <taxon>Pezizomycotina</taxon>
        <taxon>Dothideomycetes</taxon>
        <taxon>Pleosporomycetidae</taxon>
        <taxon>Pleosporales</taxon>
        <taxon>Pleosporales incertae sedis</taxon>
        <taxon>Aaosphaeria</taxon>
    </lineage>
</organism>
<dbReference type="AlphaFoldDB" id="A0A6A5XDI3"/>
<feature type="region of interest" description="Disordered" evidence="1">
    <location>
        <begin position="374"/>
        <end position="402"/>
    </location>
</feature>
<dbReference type="GeneID" id="54290470"/>
<dbReference type="Gene3D" id="2.60.40.10">
    <property type="entry name" value="Immunoglobulins"/>
    <property type="match status" value="1"/>
</dbReference>
<proteinExistence type="predicted"/>
<protein>
    <submittedName>
        <fullName evidence="3">Uncharacterized protein</fullName>
    </submittedName>
</protein>
<feature type="signal peptide" evidence="2">
    <location>
        <begin position="1"/>
        <end position="17"/>
    </location>
</feature>
<feature type="region of interest" description="Disordered" evidence="1">
    <location>
        <begin position="308"/>
        <end position="337"/>
    </location>
</feature>
<feature type="compositionally biased region" description="Polar residues" evidence="1">
    <location>
        <begin position="316"/>
        <end position="337"/>
    </location>
</feature>
<evidence type="ECO:0000256" key="1">
    <source>
        <dbReference type="SAM" id="MobiDB-lite"/>
    </source>
</evidence>
<feature type="compositionally biased region" description="Low complexity" evidence="1">
    <location>
        <begin position="192"/>
        <end position="203"/>
    </location>
</feature>
<feature type="region of interest" description="Disordered" evidence="1">
    <location>
        <begin position="122"/>
        <end position="154"/>
    </location>
</feature>
<evidence type="ECO:0000313" key="4">
    <source>
        <dbReference type="Proteomes" id="UP000799778"/>
    </source>
</evidence>
<gene>
    <name evidence="3" type="ORF">BU24DRAFT_47940</name>
</gene>
<evidence type="ECO:0000256" key="2">
    <source>
        <dbReference type="SAM" id="SignalP"/>
    </source>
</evidence>
<feature type="chain" id="PRO_5025478737" evidence="2">
    <location>
        <begin position="18"/>
        <end position="633"/>
    </location>
</feature>
<keyword evidence="4" id="KW-1185">Reference proteome</keyword>
<dbReference type="Proteomes" id="UP000799778">
    <property type="component" value="Unassembled WGS sequence"/>
</dbReference>
<reference evidence="3" key="1">
    <citation type="journal article" date="2020" name="Stud. Mycol.">
        <title>101 Dothideomycetes genomes: a test case for predicting lifestyles and emergence of pathogens.</title>
        <authorList>
            <person name="Haridas S."/>
            <person name="Albert R."/>
            <person name="Binder M."/>
            <person name="Bloem J."/>
            <person name="Labutti K."/>
            <person name="Salamov A."/>
            <person name="Andreopoulos B."/>
            <person name="Baker S."/>
            <person name="Barry K."/>
            <person name="Bills G."/>
            <person name="Bluhm B."/>
            <person name="Cannon C."/>
            <person name="Castanera R."/>
            <person name="Culley D."/>
            <person name="Daum C."/>
            <person name="Ezra D."/>
            <person name="Gonzalez J."/>
            <person name="Henrissat B."/>
            <person name="Kuo A."/>
            <person name="Liang C."/>
            <person name="Lipzen A."/>
            <person name="Lutzoni F."/>
            <person name="Magnuson J."/>
            <person name="Mondo S."/>
            <person name="Nolan M."/>
            <person name="Ohm R."/>
            <person name="Pangilinan J."/>
            <person name="Park H.-J."/>
            <person name="Ramirez L."/>
            <person name="Alfaro M."/>
            <person name="Sun H."/>
            <person name="Tritt A."/>
            <person name="Yoshinaga Y."/>
            <person name="Zwiers L.-H."/>
            <person name="Turgeon B."/>
            <person name="Goodwin S."/>
            <person name="Spatafora J."/>
            <person name="Crous P."/>
            <person name="Grigoriev I."/>
        </authorList>
    </citation>
    <scope>NUCLEOTIDE SEQUENCE</scope>
    <source>
        <strain evidence="3">CBS 175.79</strain>
    </source>
</reference>
<evidence type="ECO:0000313" key="3">
    <source>
        <dbReference type="EMBL" id="KAF2010876.1"/>
    </source>
</evidence>
<feature type="compositionally biased region" description="Polar residues" evidence="1">
    <location>
        <begin position="464"/>
        <end position="473"/>
    </location>
</feature>
<feature type="compositionally biased region" description="Low complexity" evidence="1">
    <location>
        <begin position="484"/>
        <end position="507"/>
    </location>
</feature>
<feature type="compositionally biased region" description="Basic and acidic residues" evidence="1">
    <location>
        <begin position="512"/>
        <end position="522"/>
    </location>
</feature>
<dbReference type="RefSeq" id="XP_033379215.1">
    <property type="nucleotide sequence ID" value="XM_033533073.1"/>
</dbReference>
<feature type="compositionally biased region" description="Polar residues" evidence="1">
    <location>
        <begin position="174"/>
        <end position="183"/>
    </location>
</feature>
<feature type="compositionally biased region" description="Polar residues" evidence="1">
    <location>
        <begin position="218"/>
        <end position="228"/>
    </location>
</feature>
<sequence length="633" mass="69100">MAATTLVTFLFDCPSAATSVALLGSWDNFSKPYHLQRDKRRGIKSWTGCFSFDSIICDGDFEGPSIKRTGPLLMGGTYWYYYKVDDDEEHHNPSQPSTTFCPLLPGQRLNILDVPMESASKTSPDSFHAFTRNPNDKYLTPVPPKTLPSPRLGDYCRETYKVPMHPGRELRAYTTPSQGQYRFNRTERRGRSISASQASPSGSTFPDLKGLKDMIVSSKRSAPNSRGHSPQRRGKGLEIGAPVLISTTAEDVYLVPLPSATTPERSPLTPSHISAKLREFSPLGSNPVDPVRDLGITIPQTSPVISEYGRPKRAQSHITSPVSNDVEANSGRTRANSSDIRRTRVYVYSNEPWVSSPKLPSEPECLEEPAPVLPKPLAPLQIPRSSMNERPSSRHGSKMNTPVCSTPLDKELPALPRYLVPAPLFACSAASSPVCPPEAEHKEDVDGEEAPVIPLAMRRSHFSTWSSNSTTSDKVADEDDAAYSPTFSSSTSNSSVPNSPQQPSAVSTDANDQLKVEARDVSNVEQQDEGVTRRSARGSMGPPLLRLSTLSFGSSLLPPVIHHEPTSPRRQASCIGYSGFQGYSLPEDDTCSQSTLLKETLSLEPVIASNRCSSTSQLEKMVNDFGYLSGSVL</sequence>
<accession>A0A6A5XDI3</accession>
<dbReference type="OrthoDB" id="5422351at2759"/>
<feature type="region of interest" description="Disordered" evidence="1">
    <location>
        <begin position="464"/>
        <end position="542"/>
    </location>
</feature>
<feature type="region of interest" description="Disordered" evidence="1">
    <location>
        <begin position="170"/>
        <end position="238"/>
    </location>
</feature>